<reference evidence="3" key="1">
    <citation type="submission" date="2017-05" db="EMBL/GenBank/DDBJ databases">
        <title>Complete and WGS of Bordetella genogroups.</title>
        <authorList>
            <person name="Spilker T."/>
            <person name="Lipuma J."/>
        </authorList>
    </citation>
    <scope>NUCLEOTIDE SEQUENCE [LARGE SCALE GENOMIC DNA]</scope>
    <source>
        <strain evidence="3">AU16122</strain>
    </source>
</reference>
<dbReference type="AlphaFoldDB" id="A0A261SLZ7"/>
<dbReference type="Proteomes" id="UP000216020">
    <property type="component" value="Unassembled WGS sequence"/>
</dbReference>
<keyword evidence="3" id="KW-1185">Reference proteome</keyword>
<evidence type="ECO:0000313" key="3">
    <source>
        <dbReference type="Proteomes" id="UP000216020"/>
    </source>
</evidence>
<dbReference type="PROSITE" id="PS50005">
    <property type="entry name" value="TPR"/>
    <property type="match status" value="1"/>
</dbReference>
<dbReference type="InterPro" id="IPR019734">
    <property type="entry name" value="TPR_rpt"/>
</dbReference>
<proteinExistence type="predicted"/>
<dbReference type="OrthoDB" id="8908818at2"/>
<feature type="repeat" description="TPR" evidence="1">
    <location>
        <begin position="37"/>
        <end position="70"/>
    </location>
</feature>
<organism evidence="2 3">
    <name type="scientific">Bordetella genomosp. 10</name>
    <dbReference type="NCBI Taxonomy" id="1416804"/>
    <lineage>
        <taxon>Bacteria</taxon>
        <taxon>Pseudomonadati</taxon>
        <taxon>Pseudomonadota</taxon>
        <taxon>Betaproteobacteria</taxon>
        <taxon>Burkholderiales</taxon>
        <taxon>Alcaligenaceae</taxon>
        <taxon>Bordetella</taxon>
    </lineage>
</organism>
<evidence type="ECO:0000256" key="1">
    <source>
        <dbReference type="PROSITE-ProRule" id="PRU00339"/>
    </source>
</evidence>
<dbReference type="EMBL" id="NEVM01000001">
    <property type="protein sequence ID" value="OZI37800.1"/>
    <property type="molecule type" value="Genomic_DNA"/>
</dbReference>
<gene>
    <name evidence="2" type="ORF">CAL29_05335</name>
</gene>
<comment type="caution">
    <text evidence="2">The sequence shown here is derived from an EMBL/GenBank/DDBJ whole genome shotgun (WGS) entry which is preliminary data.</text>
</comment>
<evidence type="ECO:0000313" key="2">
    <source>
        <dbReference type="EMBL" id="OZI37800.1"/>
    </source>
</evidence>
<keyword evidence="1" id="KW-0802">TPR repeat</keyword>
<sequence length="160" mass="17549">MTAATNEAAMADAVARLRQAIGQLEEGMGPRMTPAMRKALYERGYALYESARYDEAYRLFVRLVLDDPGNTQGLRAAAAAAQAQGKYELALNFYTPWMMATDDPLPAARFAECLLKLGRMTLAREAIDIARSLCVSEEHGAVREYCASLECRAAGVESVF</sequence>
<dbReference type="SUPFAM" id="SSF48452">
    <property type="entry name" value="TPR-like"/>
    <property type="match status" value="1"/>
</dbReference>
<dbReference type="Gene3D" id="1.25.40.10">
    <property type="entry name" value="Tetratricopeptide repeat domain"/>
    <property type="match status" value="1"/>
</dbReference>
<name>A0A261SLZ7_9BORD</name>
<dbReference type="RefSeq" id="WP_094851900.1">
    <property type="nucleotide sequence ID" value="NZ_NEVM01000001.1"/>
</dbReference>
<accession>A0A261SLZ7</accession>
<dbReference type="InterPro" id="IPR011990">
    <property type="entry name" value="TPR-like_helical_dom_sf"/>
</dbReference>
<protein>
    <submittedName>
        <fullName evidence="2">Uncharacterized protein</fullName>
    </submittedName>
</protein>